<evidence type="ECO:0000259" key="7">
    <source>
        <dbReference type="Pfam" id="PF24877"/>
    </source>
</evidence>
<dbReference type="SUPFAM" id="SSF52016">
    <property type="entry name" value="LeuD/IlvD-like"/>
    <property type="match status" value="1"/>
</dbReference>
<dbReference type="InterPro" id="IPR056740">
    <property type="entry name" value="ILV_EDD_C"/>
</dbReference>
<dbReference type="PROSITE" id="PS00887">
    <property type="entry name" value="ILVD_EDD_2"/>
    <property type="match status" value="1"/>
</dbReference>
<gene>
    <name evidence="8" type="primary">ilvD</name>
    <name evidence="8" type="ORF">KL86PLE_90244</name>
</gene>
<evidence type="ECO:0000313" key="8">
    <source>
        <dbReference type="EMBL" id="SCM79120.1"/>
    </source>
</evidence>
<evidence type="ECO:0000256" key="3">
    <source>
        <dbReference type="ARBA" id="ARBA00023004"/>
    </source>
</evidence>
<keyword evidence="4" id="KW-0411">Iron-sulfur</keyword>
<evidence type="ECO:0000256" key="5">
    <source>
        <dbReference type="ARBA" id="ARBA00023239"/>
    </source>
</evidence>
<keyword evidence="2" id="KW-0479">Metal-binding</keyword>
<dbReference type="InterPro" id="IPR000581">
    <property type="entry name" value="ILV_EDD_N"/>
</dbReference>
<dbReference type="SUPFAM" id="SSF143975">
    <property type="entry name" value="IlvD/EDD N-terminal domain-like"/>
    <property type="match status" value="1"/>
</dbReference>
<evidence type="ECO:0000256" key="4">
    <source>
        <dbReference type="ARBA" id="ARBA00023014"/>
    </source>
</evidence>
<name>A0A212LNN4_9HYPH</name>
<evidence type="ECO:0000256" key="1">
    <source>
        <dbReference type="ARBA" id="ARBA00006486"/>
    </source>
</evidence>
<protein>
    <submittedName>
        <fullName evidence="8">Dihydroxy-acid dehydratase</fullName>
        <ecNumber evidence="8">4.2.1.9</ecNumber>
    </submittedName>
</protein>
<feature type="domain" description="Dihydroxy-acid/6-phosphogluconate dehydratase N-terminal" evidence="6">
    <location>
        <begin position="31"/>
        <end position="342"/>
    </location>
</feature>
<dbReference type="AlphaFoldDB" id="A0A212LNN4"/>
<keyword evidence="3" id="KW-0408">Iron</keyword>
<dbReference type="GO" id="GO:0005829">
    <property type="term" value="C:cytosol"/>
    <property type="evidence" value="ECO:0007669"/>
    <property type="project" value="TreeGrafter"/>
</dbReference>
<comment type="similarity">
    <text evidence="1">Belongs to the IlvD/Edd family.</text>
</comment>
<dbReference type="GO" id="GO:0046872">
    <property type="term" value="F:metal ion binding"/>
    <property type="evidence" value="ECO:0007669"/>
    <property type="project" value="UniProtKB-KW"/>
</dbReference>
<dbReference type="GO" id="GO:0004160">
    <property type="term" value="F:dihydroxy-acid dehydratase activity"/>
    <property type="evidence" value="ECO:0007669"/>
    <property type="project" value="UniProtKB-EC"/>
</dbReference>
<dbReference type="Pfam" id="PF00920">
    <property type="entry name" value="ILVD_EDD_N"/>
    <property type="match status" value="1"/>
</dbReference>
<reference evidence="8" key="1">
    <citation type="submission" date="2016-08" db="EMBL/GenBank/DDBJ databases">
        <authorList>
            <person name="Seilhamer J.J."/>
        </authorList>
    </citation>
    <scope>NUCLEOTIDE SEQUENCE</scope>
    <source>
        <strain evidence="8">86</strain>
    </source>
</reference>
<accession>A0A212LNN4</accession>
<dbReference type="Gene3D" id="3.50.30.80">
    <property type="entry name" value="IlvD/EDD C-terminal domain-like"/>
    <property type="match status" value="1"/>
</dbReference>
<evidence type="ECO:0000256" key="2">
    <source>
        <dbReference type="ARBA" id="ARBA00022723"/>
    </source>
</evidence>
<dbReference type="Pfam" id="PF24877">
    <property type="entry name" value="ILV_EDD_C"/>
    <property type="match status" value="1"/>
</dbReference>
<dbReference type="GO" id="GO:0051536">
    <property type="term" value="F:iron-sulfur cluster binding"/>
    <property type="evidence" value="ECO:0007669"/>
    <property type="project" value="UniProtKB-KW"/>
</dbReference>
<dbReference type="InterPro" id="IPR020558">
    <property type="entry name" value="DiOHA_6PGluconate_deHydtase_CS"/>
</dbReference>
<dbReference type="PANTHER" id="PTHR43661:SF3">
    <property type="entry name" value="D-XYLONATE DEHYDRATASE YAGF-RELATED"/>
    <property type="match status" value="1"/>
</dbReference>
<sequence length="570" mass="61378">MSQKCHFARDLWSQLDALRLGMNYSVEDTEKPQVLIDDCFGESHPGSFHLEKLGYEAMLGVHETGGRAVRHHVTDICDGWGQGHDGMNYILASREMIANMVELHASVVPYDAGVLLSSCDKSIPAHLIAAARLDMPLVHVPGGSMRPAPNMTTSDLGGATAQFKKGEIGADKIHNLQRCGCPTAGACQFMGTASTMQCMSEALGMALPGNALAPSTMSEITRYARLAGHQALVLAEKGITSSKILTRAAFENAIKVHAAISGSTNALIHLPAIAHALGWELTPDVFDRINHEIPYLTNVQPSGRYVTELLWFAGGIPMVQWMIRDHLDLDVMTVTGRTLGENLEVLQKSGFFENNLGYLANFKLERQDLIRDPEKSKIGAIAVLKGNIAPDGAVIKYSACSPKMHQHTGPAKVFGSEEAAQDAIINNRIDPGDVMVIRYEGPRGSGAPEMLMTTDAIVFDARLNGTVALVTDGRFSGATHGPCIGHVSPEAADGGPIAFIEDGDLIEIDVKARKLNVVGLDRKPAGAEEIEAAFAKRKVGWSAPDFSNRKGVYRQYTQNAASLMAGAYIR</sequence>
<dbReference type="RefSeq" id="WP_288198399.1">
    <property type="nucleotide sequence ID" value="NZ_LT608334.1"/>
</dbReference>
<proteinExistence type="inferred from homology"/>
<dbReference type="PROSITE" id="PS00886">
    <property type="entry name" value="ILVD_EDD_1"/>
    <property type="match status" value="1"/>
</dbReference>
<dbReference type="EC" id="4.2.1.9" evidence="8"/>
<dbReference type="FunFam" id="3.50.30.80:FF:000001">
    <property type="entry name" value="Dihydroxy-acid dehydratase"/>
    <property type="match status" value="1"/>
</dbReference>
<dbReference type="InterPro" id="IPR042096">
    <property type="entry name" value="Dihydro-acid_dehy_C"/>
</dbReference>
<evidence type="ECO:0000259" key="6">
    <source>
        <dbReference type="Pfam" id="PF00920"/>
    </source>
</evidence>
<feature type="domain" description="Dihydroxy-acid/6-phosphogluconate dehydratase C-terminal" evidence="7">
    <location>
        <begin position="376"/>
        <end position="567"/>
    </location>
</feature>
<dbReference type="PANTHER" id="PTHR43661">
    <property type="entry name" value="D-XYLONATE DEHYDRATASE"/>
    <property type="match status" value="1"/>
</dbReference>
<dbReference type="InterPro" id="IPR037237">
    <property type="entry name" value="IlvD/EDD_N"/>
</dbReference>
<organism evidence="8">
    <name type="scientific">uncultured Pleomorphomonas sp</name>
    <dbReference type="NCBI Taxonomy" id="442121"/>
    <lineage>
        <taxon>Bacteria</taxon>
        <taxon>Pseudomonadati</taxon>
        <taxon>Pseudomonadota</taxon>
        <taxon>Alphaproteobacteria</taxon>
        <taxon>Hyphomicrobiales</taxon>
        <taxon>Pleomorphomonadaceae</taxon>
        <taxon>Pleomorphomonas</taxon>
        <taxon>environmental samples</taxon>
    </lineage>
</organism>
<dbReference type="EMBL" id="FMJD01000013">
    <property type="protein sequence ID" value="SCM79120.1"/>
    <property type="molecule type" value="Genomic_DNA"/>
</dbReference>
<keyword evidence="5 8" id="KW-0456">Lyase</keyword>